<dbReference type="AlphaFoldDB" id="A0A9P8A5P5"/>
<proteinExistence type="predicted"/>
<evidence type="ECO:0000313" key="10">
    <source>
        <dbReference type="EMBL" id="KAG9322782.1"/>
    </source>
</evidence>
<feature type="domain" description="G-protein coupled receptors family 3 profile" evidence="9">
    <location>
        <begin position="498"/>
        <end position="749"/>
    </location>
</feature>
<dbReference type="GO" id="GO:0016020">
    <property type="term" value="C:membrane"/>
    <property type="evidence" value="ECO:0007669"/>
    <property type="project" value="UniProtKB-SubCell"/>
</dbReference>
<protein>
    <recommendedName>
        <fullName evidence="9">G-protein coupled receptors family 3 profile domain-containing protein</fullName>
    </recommendedName>
</protein>
<feature type="transmembrane region" description="Helical" evidence="8">
    <location>
        <begin position="661"/>
        <end position="682"/>
    </location>
</feature>
<accession>A0A9P8A5P5</accession>
<sequence>YTPRSPLREPICPYQRCTSPETTLLEERAAVKASPKQLFPDIIDLGPPAPNTLQFGILLPLNLSPIDQTYWRNVVIGSISAIRLAVEDINAKKILPVNISLSIRSSQPPPNSLRSGSNAMMSAAIFVTSNISAIIGDTVSWLSEYSASLTSALQIPQCSFSSISDELSSTALYNYFFRTAPSSSLLVDQFLRYVQQMGWHRVGIIYTGDAFGLSLSNAIARKASDYDIVITHWEAVYMPSDHTDAFRETMARFRDMGSLINFLLCTDADLMRALEDIQEQGMFGLPYVWITLNNVAEDIKGYFSVPGRPDASVFNGLIMSDMAYNLKGNPQYDQFYNRWTHLDPKDYPGTGPGTKLSHGEPRAYSCPWFLALGYQQDIQLARDRGVGEDQIRRELISGQYPRITGNLSVQRFTEVTFDGPGGFIRIDTSGNPEGGSFEFFQIQNSKAVLVGTSSTARNGSVDMKLNKGAHAWPGLRAGQIPPDAPDWVNQNLGWVDSIAVVLGTFAFTIMLTSLVLIVIVLWRRHDPVIKASSPVFCALELVGIILTCSAIPLRFSIRSDPICVLYPMISIGGITLLLSAIVVKNVRIYKIFNNVYCNKYTISNRDLLKQAALVFLIFMIGPILYISITQPKLLYVTVGKTDTAYMCMGHSVNSVATTRPAYAILILVPIGILLAAASFLAIKTHHVPGNWSEGKAIAYAVYNLVFAVVAFMPTVFFSDQLFRVSLIIQDIVLLYGCLVCLLALFVPKLVAMRQESKDRRRSSGLNGYGNDGGHPLQGTVRAQVAGGPETGLRPLDPSEAITFEQFEDRLHTNAASNAVPNSKLRSSSRNNSTLHRRPSAALNLMLSHELHSSSVNAGPEPVRLTRLPTMAESEGGDPDIPVQPHPGRQGSTSALSMQYRMGVFSFGIKDEMQAVPVLVVGKHWFSRYLARWKSMKIVVITTLGLVVLTDVYELTDVDLQTSSGISKTFLYSNAHASSEDDHCYVYVECLNYIHLIIELPNNVARDKWVQVFNVADSVPGHTTTSSSGSTRVPPQQTQDDQLQIKDSDDFDASPQLADDGNISPESSSSAIKHTLPSDPALTLEAAEEMDPLPPEVRCQRENSQGWISRSLSFPRDPRSPSEALHTTPSLHPLDYGNPPSPSDRVE</sequence>
<dbReference type="Gene3D" id="3.40.50.2300">
    <property type="match status" value="2"/>
</dbReference>
<dbReference type="Pfam" id="PF00003">
    <property type="entry name" value="7tm_3"/>
    <property type="match status" value="1"/>
</dbReference>
<keyword evidence="2 8" id="KW-0812">Transmembrane</keyword>
<feature type="transmembrane region" description="Helical" evidence="8">
    <location>
        <begin position="498"/>
        <end position="522"/>
    </location>
</feature>
<feature type="transmembrane region" description="Helical" evidence="8">
    <location>
        <begin position="534"/>
        <end position="553"/>
    </location>
</feature>
<dbReference type="PRINTS" id="PR01176">
    <property type="entry name" value="GABABRECEPTR"/>
</dbReference>
<evidence type="ECO:0000256" key="4">
    <source>
        <dbReference type="ARBA" id="ARBA00023136"/>
    </source>
</evidence>
<dbReference type="SUPFAM" id="SSF53822">
    <property type="entry name" value="Periplasmic binding protein-like I"/>
    <property type="match status" value="1"/>
</dbReference>
<feature type="compositionally biased region" description="Low complexity" evidence="7">
    <location>
        <begin position="821"/>
        <end position="833"/>
    </location>
</feature>
<feature type="region of interest" description="Disordered" evidence="7">
    <location>
        <begin position="871"/>
        <end position="892"/>
    </location>
</feature>
<dbReference type="InterPro" id="IPR001828">
    <property type="entry name" value="ANF_lig-bd_rcpt"/>
</dbReference>
<dbReference type="CDD" id="cd15047">
    <property type="entry name" value="7tmC_GABA-B-like"/>
    <property type="match status" value="1"/>
</dbReference>
<dbReference type="InterPro" id="IPR050726">
    <property type="entry name" value="mGluR"/>
</dbReference>
<dbReference type="InterPro" id="IPR028082">
    <property type="entry name" value="Peripla_BP_I"/>
</dbReference>
<feature type="region of interest" description="Disordered" evidence="7">
    <location>
        <begin position="760"/>
        <end position="780"/>
    </location>
</feature>
<feature type="region of interest" description="Disordered" evidence="7">
    <location>
        <begin position="814"/>
        <end position="836"/>
    </location>
</feature>
<keyword evidence="4 8" id="KW-0472">Membrane</keyword>
<feature type="region of interest" description="Disordered" evidence="7">
    <location>
        <begin position="1020"/>
        <end position="1075"/>
    </location>
</feature>
<evidence type="ECO:0000256" key="1">
    <source>
        <dbReference type="ARBA" id="ARBA00004141"/>
    </source>
</evidence>
<dbReference type="Proteomes" id="UP000717515">
    <property type="component" value="Unassembled WGS sequence"/>
</dbReference>
<feature type="transmembrane region" description="Helical" evidence="8">
    <location>
        <begin position="694"/>
        <end position="712"/>
    </location>
</feature>
<comment type="caution">
    <text evidence="10">The sequence shown here is derived from an EMBL/GenBank/DDBJ whole genome shotgun (WGS) entry which is preliminary data.</text>
</comment>
<feature type="region of interest" description="Disordered" evidence="7">
    <location>
        <begin position="1088"/>
        <end position="1146"/>
    </location>
</feature>
<name>A0A9P8A5P5_MORAP</name>
<comment type="subcellular location">
    <subcellularLocation>
        <location evidence="1">Membrane</location>
        <topology evidence="1">Multi-pass membrane protein</topology>
    </subcellularLocation>
</comment>
<evidence type="ECO:0000256" key="5">
    <source>
        <dbReference type="ARBA" id="ARBA00023170"/>
    </source>
</evidence>
<dbReference type="InterPro" id="IPR000337">
    <property type="entry name" value="GPCR_3"/>
</dbReference>
<evidence type="ECO:0000256" key="7">
    <source>
        <dbReference type="SAM" id="MobiDB-lite"/>
    </source>
</evidence>
<keyword evidence="3 8" id="KW-1133">Transmembrane helix</keyword>
<keyword evidence="5" id="KW-0675">Receptor</keyword>
<dbReference type="PANTHER" id="PTHR24060">
    <property type="entry name" value="METABOTROPIC GLUTAMATE RECEPTOR"/>
    <property type="match status" value="1"/>
</dbReference>
<gene>
    <name evidence="10" type="ORF">KVV02_001226</name>
</gene>
<evidence type="ECO:0000256" key="8">
    <source>
        <dbReference type="SAM" id="Phobius"/>
    </source>
</evidence>
<organism evidence="10 11">
    <name type="scientific">Mortierella alpina</name>
    <name type="common">Oleaginous fungus</name>
    <name type="synonym">Mortierella renispora</name>
    <dbReference type="NCBI Taxonomy" id="64518"/>
    <lineage>
        <taxon>Eukaryota</taxon>
        <taxon>Fungi</taxon>
        <taxon>Fungi incertae sedis</taxon>
        <taxon>Mucoromycota</taxon>
        <taxon>Mortierellomycotina</taxon>
        <taxon>Mortierellomycetes</taxon>
        <taxon>Mortierellales</taxon>
        <taxon>Mortierellaceae</taxon>
        <taxon>Mortierella</taxon>
    </lineage>
</organism>
<evidence type="ECO:0000313" key="11">
    <source>
        <dbReference type="Proteomes" id="UP000717515"/>
    </source>
</evidence>
<feature type="compositionally biased region" description="Polar residues" evidence="7">
    <location>
        <begin position="1101"/>
        <end position="1111"/>
    </location>
</feature>
<reference evidence="10" key="1">
    <citation type="submission" date="2021-07" db="EMBL/GenBank/DDBJ databases">
        <title>Draft genome of Mortierella alpina, strain LL118, isolated from an aspen leaf litter sample.</title>
        <authorList>
            <person name="Yang S."/>
            <person name="Vinatzer B.A."/>
        </authorList>
    </citation>
    <scope>NUCLEOTIDE SEQUENCE</scope>
    <source>
        <strain evidence="10">LL118</strain>
    </source>
</reference>
<evidence type="ECO:0000256" key="2">
    <source>
        <dbReference type="ARBA" id="ARBA00022692"/>
    </source>
</evidence>
<keyword evidence="6" id="KW-0325">Glycoprotein</keyword>
<evidence type="ECO:0000256" key="3">
    <source>
        <dbReference type="ARBA" id="ARBA00022989"/>
    </source>
</evidence>
<feature type="transmembrane region" description="Helical" evidence="8">
    <location>
        <begin position="565"/>
        <end position="586"/>
    </location>
</feature>
<feature type="transmembrane region" description="Helical" evidence="8">
    <location>
        <begin position="607"/>
        <end position="628"/>
    </location>
</feature>
<dbReference type="GO" id="GO:0004930">
    <property type="term" value="F:G protein-coupled receptor activity"/>
    <property type="evidence" value="ECO:0007669"/>
    <property type="project" value="InterPro"/>
</dbReference>
<feature type="non-terminal residue" evidence="10">
    <location>
        <position position="1146"/>
    </location>
</feature>
<dbReference type="InterPro" id="IPR017978">
    <property type="entry name" value="GPCR_3_C"/>
</dbReference>
<feature type="compositionally biased region" description="Polar residues" evidence="7">
    <location>
        <begin position="1032"/>
        <end position="1041"/>
    </location>
</feature>
<evidence type="ECO:0000259" key="9">
    <source>
        <dbReference type="PROSITE" id="PS50259"/>
    </source>
</evidence>
<dbReference type="EMBL" id="JAIFTL010000130">
    <property type="protein sequence ID" value="KAG9322782.1"/>
    <property type="molecule type" value="Genomic_DNA"/>
</dbReference>
<evidence type="ECO:0000256" key="6">
    <source>
        <dbReference type="ARBA" id="ARBA00023180"/>
    </source>
</evidence>
<dbReference type="PRINTS" id="PR00248">
    <property type="entry name" value="GPCRMGR"/>
</dbReference>
<dbReference type="Pfam" id="PF01094">
    <property type="entry name" value="ANF_receptor"/>
    <property type="match status" value="1"/>
</dbReference>
<feature type="transmembrane region" description="Helical" evidence="8">
    <location>
        <begin position="732"/>
        <end position="751"/>
    </location>
</feature>
<dbReference type="PROSITE" id="PS50259">
    <property type="entry name" value="G_PROTEIN_RECEP_F3_4"/>
    <property type="match status" value="1"/>
</dbReference>